<gene>
    <name evidence="1" type="ORF">LOSG293_410120</name>
</gene>
<dbReference type="SUPFAM" id="SSF51658">
    <property type="entry name" value="Xylose isomerase-like"/>
    <property type="match status" value="1"/>
</dbReference>
<keyword evidence="2" id="KW-1185">Reference proteome</keyword>
<comment type="caution">
    <text evidence="1">The sequence shown here is derived from an EMBL/GenBank/DDBJ whole genome shotgun (WGS) entry which is preliminary data.</text>
</comment>
<dbReference type="OrthoDB" id="2237247at2"/>
<protein>
    <submittedName>
        <fullName evidence="1">Sugar phosphatase isomerase/epimerase</fullName>
    </submittedName>
</protein>
<proteinExistence type="predicted"/>
<dbReference type="AlphaFoldDB" id="A0A081BKP4"/>
<dbReference type="eggNOG" id="COG1082">
    <property type="taxonomic scope" value="Bacteria"/>
</dbReference>
<dbReference type="STRING" id="1291743.LOSG293_410120"/>
<evidence type="ECO:0000313" key="1">
    <source>
        <dbReference type="EMBL" id="GAK48612.1"/>
    </source>
</evidence>
<sequence length="249" mass="27740">MTLILNTWIFESDVKKGATQAELVDRVAKLGADGIEVRREYFKNLDSELSDVATRAKAHNLIVNLSVPDVVFLEDGSVNPMLSQYFEEGKKLGISKIKFNTGHFVNFKGDLAEEFSKFPLDEIEMNVENDQTPVSGTVEAITNFLSAAHDKGLTQLGYVYDLGNWAFTHGDAVESAKALAKYTHYIHLKNTIDNNGELTTSADLNTGMYDWKNIISYLPGDVQFALEYPMDTDEQIAAQIKLFRTEVGA</sequence>
<dbReference type="RefSeq" id="WP_034529439.1">
    <property type="nucleotide sequence ID" value="NZ_BBJM01000041.1"/>
</dbReference>
<dbReference type="Proteomes" id="UP000028700">
    <property type="component" value="Unassembled WGS sequence"/>
</dbReference>
<organism evidence="1 2">
    <name type="scientific">Secundilactobacillus oryzae JCM 18671</name>
    <dbReference type="NCBI Taxonomy" id="1291743"/>
    <lineage>
        <taxon>Bacteria</taxon>
        <taxon>Bacillati</taxon>
        <taxon>Bacillota</taxon>
        <taxon>Bacilli</taxon>
        <taxon>Lactobacillales</taxon>
        <taxon>Lactobacillaceae</taxon>
        <taxon>Secundilactobacillus</taxon>
    </lineage>
</organism>
<reference evidence="1" key="1">
    <citation type="journal article" date="2014" name="Genome Announc.">
        <title>Draft Genome Sequence of Lactobacillus oryzae Strain SG293T.</title>
        <authorList>
            <person name="Tanizawa Y."/>
            <person name="Fujisawa T."/>
            <person name="Mochizuki T."/>
            <person name="Kaminuma E."/>
            <person name="Nakamura Y."/>
            <person name="Tohno M."/>
        </authorList>
    </citation>
    <scope>NUCLEOTIDE SEQUENCE [LARGE SCALE GENOMIC DNA]</scope>
    <source>
        <strain evidence="1">SG293</strain>
    </source>
</reference>
<dbReference type="EMBL" id="BBJM01000041">
    <property type="protein sequence ID" value="GAK48612.1"/>
    <property type="molecule type" value="Genomic_DNA"/>
</dbReference>
<name>A0A081BKP4_9LACO</name>
<keyword evidence="1" id="KW-0413">Isomerase</keyword>
<accession>A0A081BKP4</accession>
<evidence type="ECO:0000313" key="2">
    <source>
        <dbReference type="Proteomes" id="UP000028700"/>
    </source>
</evidence>
<dbReference type="Gene3D" id="3.20.20.150">
    <property type="entry name" value="Divalent-metal-dependent TIM barrel enzymes"/>
    <property type="match status" value="1"/>
</dbReference>
<dbReference type="InterPro" id="IPR036237">
    <property type="entry name" value="Xyl_isomerase-like_sf"/>
</dbReference>
<dbReference type="GO" id="GO:0016853">
    <property type="term" value="F:isomerase activity"/>
    <property type="evidence" value="ECO:0007669"/>
    <property type="project" value="UniProtKB-KW"/>
</dbReference>